<proteinExistence type="predicted"/>
<dbReference type="Pfam" id="PF06044">
    <property type="entry name" value="DpnI"/>
    <property type="match status" value="1"/>
</dbReference>
<dbReference type="EMBL" id="JAICBX010000006">
    <property type="protein sequence ID" value="MBW8640407.1"/>
    <property type="molecule type" value="Genomic_DNA"/>
</dbReference>
<dbReference type="InterPro" id="IPR043025">
    <property type="entry name" value="DRP_PD-(D/E)XK_dom"/>
</dbReference>
<protein>
    <submittedName>
        <fullName evidence="1">DpnI domain-containing protein</fullName>
    </submittedName>
</protein>
<name>A0AAE2ZSY8_9HYPH</name>
<organism evidence="1 2">
    <name type="scientific">Flavimaribacter sediminis</name>
    <dbReference type="NCBI Taxonomy" id="2865987"/>
    <lineage>
        <taxon>Bacteria</taxon>
        <taxon>Pseudomonadati</taxon>
        <taxon>Pseudomonadota</taxon>
        <taxon>Alphaproteobacteria</taxon>
        <taxon>Hyphomicrobiales</taxon>
        <taxon>Rhizobiaceae</taxon>
        <taxon>Flavimaribacter</taxon>
    </lineage>
</organism>
<evidence type="ECO:0000313" key="1">
    <source>
        <dbReference type="EMBL" id="MBW8640407.1"/>
    </source>
</evidence>
<dbReference type="Proteomes" id="UP001196509">
    <property type="component" value="Unassembled WGS sequence"/>
</dbReference>
<gene>
    <name evidence="1" type="ORF">K1W69_24660</name>
</gene>
<keyword evidence="2" id="KW-1185">Reference proteome</keyword>
<reference evidence="1" key="1">
    <citation type="submission" date="2021-08" db="EMBL/GenBank/DDBJ databases">
        <title>Hoeflea bacterium WL0058 sp. nov., isolated from the sediment.</title>
        <authorList>
            <person name="Wang L."/>
            <person name="Zhang D."/>
        </authorList>
    </citation>
    <scope>NUCLEOTIDE SEQUENCE</scope>
    <source>
        <strain evidence="1">WL0058</strain>
    </source>
</reference>
<sequence>MRTGRQQLGDWGEKVVAKTCLCPNCKKHNTLKLLPANFKCADLICDFCGYLTQVKTAKVKDVNRIPKYVLGGAWGPQKDRMQAAIYFSMYLVLTTEERTEYSILFLSRDLQNERMFVPREPLSPNAKRAGWQGFRINLAEMADRFVRLV</sequence>
<evidence type="ECO:0000313" key="2">
    <source>
        <dbReference type="Proteomes" id="UP001196509"/>
    </source>
</evidence>
<dbReference type="RefSeq" id="WP_220231137.1">
    <property type="nucleotide sequence ID" value="NZ_JAICBX010000006.1"/>
</dbReference>
<accession>A0AAE2ZSY8</accession>
<comment type="caution">
    <text evidence="1">The sequence shown here is derived from an EMBL/GenBank/DDBJ whole genome shotgun (WGS) entry which is preliminary data.</text>
</comment>
<dbReference type="AlphaFoldDB" id="A0AAE2ZSY8"/>
<dbReference type="InterPro" id="IPR010324">
    <property type="entry name" value="DRP"/>
</dbReference>
<dbReference type="Gene3D" id="3.40.210.30">
    <property type="entry name" value="Dam replacing family, catalytic PD-(D/E)XK domain"/>
    <property type="match status" value="1"/>
</dbReference>